<accession>A0ABV6U8S6</accession>
<organism evidence="1 2">
    <name type="scientific">Sphaerimonospora cavernae</name>
    <dbReference type="NCBI Taxonomy" id="1740611"/>
    <lineage>
        <taxon>Bacteria</taxon>
        <taxon>Bacillati</taxon>
        <taxon>Actinomycetota</taxon>
        <taxon>Actinomycetes</taxon>
        <taxon>Streptosporangiales</taxon>
        <taxon>Streptosporangiaceae</taxon>
        <taxon>Sphaerimonospora</taxon>
    </lineage>
</organism>
<protein>
    <submittedName>
        <fullName evidence="1">Uncharacterized protein</fullName>
    </submittedName>
</protein>
<name>A0ABV6U8S6_9ACTN</name>
<dbReference type="EMBL" id="JBHMQT010000033">
    <property type="protein sequence ID" value="MFC0863781.1"/>
    <property type="molecule type" value="Genomic_DNA"/>
</dbReference>
<keyword evidence="2" id="KW-1185">Reference proteome</keyword>
<comment type="caution">
    <text evidence="1">The sequence shown here is derived from an EMBL/GenBank/DDBJ whole genome shotgun (WGS) entry which is preliminary data.</text>
</comment>
<gene>
    <name evidence="1" type="ORF">ACFHYQ_15870</name>
</gene>
<reference evidence="1 2" key="1">
    <citation type="submission" date="2024-09" db="EMBL/GenBank/DDBJ databases">
        <authorList>
            <person name="Sun Q."/>
            <person name="Mori K."/>
        </authorList>
    </citation>
    <scope>NUCLEOTIDE SEQUENCE [LARGE SCALE GENOMIC DNA]</scope>
    <source>
        <strain evidence="1 2">TBRC 1851</strain>
    </source>
</reference>
<sequence>MMRLHFEAADLRRITLAPAPDPLMEIVLNIRLRLAVCPIRQPGVGPGPG</sequence>
<proteinExistence type="predicted"/>
<evidence type="ECO:0000313" key="2">
    <source>
        <dbReference type="Proteomes" id="UP001589870"/>
    </source>
</evidence>
<evidence type="ECO:0000313" key="1">
    <source>
        <dbReference type="EMBL" id="MFC0863781.1"/>
    </source>
</evidence>
<dbReference type="RefSeq" id="WP_394301915.1">
    <property type="nucleotide sequence ID" value="NZ_JBHMQT010000033.1"/>
</dbReference>
<dbReference type="Proteomes" id="UP001589870">
    <property type="component" value="Unassembled WGS sequence"/>
</dbReference>